<evidence type="ECO:0000313" key="2">
    <source>
        <dbReference type="Proteomes" id="UP000828390"/>
    </source>
</evidence>
<dbReference type="EMBL" id="JAIWYP010000005">
    <property type="protein sequence ID" value="KAH3823699.1"/>
    <property type="molecule type" value="Genomic_DNA"/>
</dbReference>
<proteinExistence type="predicted"/>
<reference evidence="1" key="2">
    <citation type="submission" date="2020-11" db="EMBL/GenBank/DDBJ databases">
        <authorList>
            <person name="McCartney M.A."/>
            <person name="Auch B."/>
            <person name="Kono T."/>
            <person name="Mallez S."/>
            <person name="Becker A."/>
            <person name="Gohl D.M."/>
            <person name="Silverstein K.A.T."/>
            <person name="Koren S."/>
            <person name="Bechman K.B."/>
            <person name="Herman A."/>
            <person name="Abrahante J.E."/>
            <person name="Garbe J."/>
        </authorList>
    </citation>
    <scope>NUCLEOTIDE SEQUENCE</scope>
    <source>
        <strain evidence="1">Duluth1</strain>
        <tissue evidence="1">Whole animal</tissue>
    </source>
</reference>
<organism evidence="1 2">
    <name type="scientific">Dreissena polymorpha</name>
    <name type="common">Zebra mussel</name>
    <name type="synonym">Mytilus polymorpha</name>
    <dbReference type="NCBI Taxonomy" id="45954"/>
    <lineage>
        <taxon>Eukaryota</taxon>
        <taxon>Metazoa</taxon>
        <taxon>Spiralia</taxon>
        <taxon>Lophotrochozoa</taxon>
        <taxon>Mollusca</taxon>
        <taxon>Bivalvia</taxon>
        <taxon>Autobranchia</taxon>
        <taxon>Heteroconchia</taxon>
        <taxon>Euheterodonta</taxon>
        <taxon>Imparidentia</taxon>
        <taxon>Neoheterodontei</taxon>
        <taxon>Myida</taxon>
        <taxon>Dreissenoidea</taxon>
        <taxon>Dreissenidae</taxon>
        <taxon>Dreissena</taxon>
    </lineage>
</organism>
<sequence>MASYELAEDLVMHCFELNQDGVLRASGRPHSALFCTQPTWRRTRFEGGKLRSEVTDNTRDIISGYHRKLTVSLITLTTSAANKSSDLHYSTSDTKVVSMDVKLHPTPLNPSPSTRITTREVMEIALLTTTRHSVGKPVQGKTLSSHCVVPA</sequence>
<comment type="caution">
    <text evidence="1">The sequence shown here is derived from an EMBL/GenBank/DDBJ whole genome shotgun (WGS) entry which is preliminary data.</text>
</comment>
<dbReference type="AlphaFoldDB" id="A0A9D4JUS6"/>
<protein>
    <submittedName>
        <fullName evidence="1">Uncharacterized protein</fullName>
    </submittedName>
</protein>
<gene>
    <name evidence="1" type="ORF">DPMN_125513</name>
</gene>
<keyword evidence="2" id="KW-1185">Reference proteome</keyword>
<dbReference type="Proteomes" id="UP000828390">
    <property type="component" value="Unassembled WGS sequence"/>
</dbReference>
<accession>A0A9D4JUS6</accession>
<evidence type="ECO:0000313" key="1">
    <source>
        <dbReference type="EMBL" id="KAH3823699.1"/>
    </source>
</evidence>
<name>A0A9D4JUS6_DREPO</name>
<reference evidence="1" key="1">
    <citation type="journal article" date="2019" name="bioRxiv">
        <title>The Genome of the Zebra Mussel, Dreissena polymorpha: A Resource for Invasive Species Research.</title>
        <authorList>
            <person name="McCartney M.A."/>
            <person name="Auch B."/>
            <person name="Kono T."/>
            <person name="Mallez S."/>
            <person name="Zhang Y."/>
            <person name="Obille A."/>
            <person name="Becker A."/>
            <person name="Abrahante J.E."/>
            <person name="Garbe J."/>
            <person name="Badalamenti J.P."/>
            <person name="Herman A."/>
            <person name="Mangelson H."/>
            <person name="Liachko I."/>
            <person name="Sullivan S."/>
            <person name="Sone E.D."/>
            <person name="Koren S."/>
            <person name="Silverstein K.A.T."/>
            <person name="Beckman K.B."/>
            <person name="Gohl D.M."/>
        </authorList>
    </citation>
    <scope>NUCLEOTIDE SEQUENCE</scope>
    <source>
        <strain evidence="1">Duluth1</strain>
        <tissue evidence="1">Whole animal</tissue>
    </source>
</reference>